<accession>A0A545UGL3</accession>
<dbReference type="InterPro" id="IPR050059">
    <property type="entry name" value="ATP_synthase_B_chain"/>
</dbReference>
<dbReference type="NCBIfam" id="NF004411">
    <property type="entry name" value="PRK05759.1-2"/>
    <property type="match status" value="1"/>
</dbReference>
<dbReference type="EMBL" id="VIKS01000004">
    <property type="protein sequence ID" value="TQV88608.1"/>
    <property type="molecule type" value="Genomic_DNA"/>
</dbReference>
<keyword evidence="11 16" id="KW-0066">ATP synthesis</keyword>
<evidence type="ECO:0000256" key="1">
    <source>
        <dbReference type="ARBA" id="ARBA00005513"/>
    </source>
</evidence>
<dbReference type="FunFam" id="1.20.5.620:FF:000001">
    <property type="entry name" value="ATP synthase subunit b"/>
    <property type="match status" value="1"/>
</dbReference>
<keyword evidence="6 16" id="KW-0812">Transmembrane</keyword>
<evidence type="ECO:0000256" key="8">
    <source>
        <dbReference type="ARBA" id="ARBA00022989"/>
    </source>
</evidence>
<reference evidence="19 20" key="1">
    <citation type="submission" date="2019-07" db="EMBL/GenBank/DDBJ databases">
        <title>Draft genome for Aliikangiella sp. M105.</title>
        <authorList>
            <person name="Wang G."/>
        </authorList>
    </citation>
    <scope>NUCLEOTIDE SEQUENCE [LARGE SCALE GENOMIC DNA]</scope>
    <source>
        <strain evidence="19 20">M105</strain>
    </source>
</reference>
<dbReference type="CDD" id="cd06503">
    <property type="entry name" value="ATP-synt_Fo_b"/>
    <property type="match status" value="1"/>
</dbReference>
<dbReference type="Proteomes" id="UP000315439">
    <property type="component" value="Unassembled WGS sequence"/>
</dbReference>
<evidence type="ECO:0000256" key="12">
    <source>
        <dbReference type="ARBA" id="ARBA00025198"/>
    </source>
</evidence>
<dbReference type="RefSeq" id="WP_142893116.1">
    <property type="nucleotide sequence ID" value="NZ_ML660162.1"/>
</dbReference>
<evidence type="ECO:0000256" key="13">
    <source>
        <dbReference type="ARBA" id="ARBA00025614"/>
    </source>
</evidence>
<keyword evidence="7 16" id="KW-0375">Hydrogen ion transport</keyword>
<keyword evidence="9 16" id="KW-0406">Ion transport</keyword>
<dbReference type="HAMAP" id="MF_01398">
    <property type="entry name" value="ATP_synth_b_bprime"/>
    <property type="match status" value="1"/>
</dbReference>
<dbReference type="SUPFAM" id="SSF81573">
    <property type="entry name" value="F1F0 ATP synthase subunit B, membrane domain"/>
    <property type="match status" value="1"/>
</dbReference>
<comment type="subcellular location">
    <subcellularLocation>
        <location evidence="16">Cell membrane</location>
        <topology evidence="16">Single-pass membrane protein</topology>
    </subcellularLocation>
    <subcellularLocation>
        <location evidence="15">Endomembrane system</location>
        <topology evidence="15">Single-pass membrane protein</topology>
    </subcellularLocation>
</comment>
<organism evidence="19 20">
    <name type="scientific">Aliikangiella coralliicola</name>
    <dbReference type="NCBI Taxonomy" id="2592383"/>
    <lineage>
        <taxon>Bacteria</taxon>
        <taxon>Pseudomonadati</taxon>
        <taxon>Pseudomonadota</taxon>
        <taxon>Gammaproteobacteria</taxon>
        <taxon>Oceanospirillales</taxon>
        <taxon>Pleioneaceae</taxon>
        <taxon>Aliikangiella</taxon>
    </lineage>
</organism>
<evidence type="ECO:0000256" key="6">
    <source>
        <dbReference type="ARBA" id="ARBA00022692"/>
    </source>
</evidence>
<evidence type="ECO:0000256" key="17">
    <source>
        <dbReference type="RuleBase" id="RU003848"/>
    </source>
</evidence>
<keyword evidence="4" id="KW-0997">Cell inner membrane</keyword>
<evidence type="ECO:0000256" key="16">
    <source>
        <dbReference type="HAMAP-Rule" id="MF_01398"/>
    </source>
</evidence>
<comment type="subunit">
    <text evidence="14">F-type ATPases have 2 components, F(1) - the catalytic core - and F(0) - the membrane proton channel. F(1) has five subunits: alpha(3), beta(3), gamma(1), delta(1), epsilon(1). F(0) has four main subunits: a(1), b(2) and c(10-14). The alpha and beta chains form an alternating ring which encloses part of the gamma chain. F(1) is attached to F(0) by a central stalk formed by the gamma and epsilon chains, while a peripheral stalk is formed by the delta and b chains.</text>
</comment>
<evidence type="ECO:0000256" key="11">
    <source>
        <dbReference type="ARBA" id="ARBA00023310"/>
    </source>
</evidence>
<evidence type="ECO:0000256" key="2">
    <source>
        <dbReference type="ARBA" id="ARBA00022448"/>
    </source>
</evidence>
<keyword evidence="18" id="KW-0175">Coiled coil</keyword>
<protein>
    <recommendedName>
        <fullName evidence="16">ATP synthase subunit b</fullName>
    </recommendedName>
    <alternativeName>
        <fullName evidence="16">ATP synthase F(0) sector subunit b</fullName>
    </alternativeName>
    <alternativeName>
        <fullName evidence="16">ATPase subunit I</fullName>
    </alternativeName>
    <alternativeName>
        <fullName evidence="16">F-type ATPase subunit b</fullName>
        <shortName evidence="16">F-ATPase subunit b</shortName>
    </alternativeName>
</protein>
<dbReference type="GO" id="GO:0046961">
    <property type="term" value="F:proton-transporting ATPase activity, rotational mechanism"/>
    <property type="evidence" value="ECO:0007669"/>
    <property type="project" value="TreeGrafter"/>
</dbReference>
<sequence>MDINATLFGQTIAMIFFVWFTMKYIWPLLDAAITERQDKIREGLEAADKSQHDLELAKKHAAETMREAKEKAAELLEQAKKRHAEIVDSAKDDARSEANKIIAGAHAEIEQDVHRAREELRKQVSVLALAGAEKILQRNIDASAQADILDSLVAEL</sequence>
<evidence type="ECO:0000256" key="7">
    <source>
        <dbReference type="ARBA" id="ARBA00022781"/>
    </source>
</evidence>
<comment type="function">
    <text evidence="13">Component of the F(0) channel, it forms part of the peripheral stalk, linking F(1) to F(0). The b'-subunit is a diverged and duplicated form of b found in plants and photosynthetic bacteria.</text>
</comment>
<dbReference type="PANTHER" id="PTHR33445:SF1">
    <property type="entry name" value="ATP SYNTHASE SUBUNIT B"/>
    <property type="match status" value="1"/>
</dbReference>
<evidence type="ECO:0000256" key="15">
    <source>
        <dbReference type="ARBA" id="ARBA00037847"/>
    </source>
</evidence>
<evidence type="ECO:0000256" key="4">
    <source>
        <dbReference type="ARBA" id="ARBA00022519"/>
    </source>
</evidence>
<evidence type="ECO:0000256" key="9">
    <source>
        <dbReference type="ARBA" id="ARBA00023065"/>
    </source>
</evidence>
<feature type="transmembrane region" description="Helical" evidence="16">
    <location>
        <begin position="6"/>
        <end position="26"/>
    </location>
</feature>
<dbReference type="InterPro" id="IPR005864">
    <property type="entry name" value="ATP_synth_F0_bsu_bac"/>
</dbReference>
<evidence type="ECO:0000256" key="5">
    <source>
        <dbReference type="ARBA" id="ARBA00022547"/>
    </source>
</evidence>
<keyword evidence="2 16" id="KW-0813">Transport</keyword>
<dbReference type="Pfam" id="PF00430">
    <property type="entry name" value="ATP-synt_B"/>
    <property type="match status" value="1"/>
</dbReference>
<dbReference type="GO" id="GO:0046933">
    <property type="term" value="F:proton-transporting ATP synthase activity, rotational mechanism"/>
    <property type="evidence" value="ECO:0007669"/>
    <property type="project" value="UniProtKB-UniRule"/>
</dbReference>
<evidence type="ECO:0000313" key="20">
    <source>
        <dbReference type="Proteomes" id="UP000315439"/>
    </source>
</evidence>
<dbReference type="GO" id="GO:0005886">
    <property type="term" value="C:plasma membrane"/>
    <property type="evidence" value="ECO:0007669"/>
    <property type="project" value="UniProtKB-SubCell"/>
</dbReference>
<comment type="caution">
    <text evidence="19">The sequence shown here is derived from an EMBL/GenBank/DDBJ whole genome shotgun (WGS) entry which is preliminary data.</text>
</comment>
<evidence type="ECO:0000256" key="18">
    <source>
        <dbReference type="SAM" id="Coils"/>
    </source>
</evidence>
<dbReference type="NCBIfam" id="TIGR01144">
    <property type="entry name" value="ATP_synt_b"/>
    <property type="match status" value="1"/>
</dbReference>
<keyword evidence="10 16" id="KW-0472">Membrane</keyword>
<proteinExistence type="inferred from homology"/>
<dbReference type="InterPro" id="IPR002146">
    <property type="entry name" value="ATP_synth_b/b'su_bac/chlpt"/>
</dbReference>
<dbReference type="GO" id="GO:0045259">
    <property type="term" value="C:proton-transporting ATP synthase complex"/>
    <property type="evidence" value="ECO:0007669"/>
    <property type="project" value="UniProtKB-KW"/>
</dbReference>
<dbReference type="InterPro" id="IPR028987">
    <property type="entry name" value="ATP_synth_B-like_membr_sf"/>
</dbReference>
<evidence type="ECO:0000256" key="3">
    <source>
        <dbReference type="ARBA" id="ARBA00022475"/>
    </source>
</evidence>
<dbReference type="PANTHER" id="PTHR33445">
    <property type="entry name" value="ATP SYNTHASE SUBUNIT B', CHLOROPLASTIC"/>
    <property type="match status" value="1"/>
</dbReference>
<comment type="subunit">
    <text evidence="16">F-type ATPases have 2 components, F(1) - the catalytic core - and F(0) - the membrane proton channel. F(1) has five subunits: alpha(3), beta(3), gamma(1), delta(1), epsilon(1). F(0) has three main subunits: a(1), b(2) and c(10-14). The alpha and beta chains form an alternating ring which encloses part of the gamma chain. F(1) is attached to F(0) by a central stalk formed by the gamma and epsilon chains, while a peripheral stalk is formed by the delta and b chains.</text>
</comment>
<dbReference type="OrthoDB" id="9788020at2"/>
<dbReference type="GO" id="GO:0012505">
    <property type="term" value="C:endomembrane system"/>
    <property type="evidence" value="ECO:0007669"/>
    <property type="project" value="UniProtKB-SubCell"/>
</dbReference>
<comment type="function">
    <text evidence="12 16">F(1)F(0) ATP synthase produces ATP from ADP in the presence of a proton or sodium gradient. F-type ATPases consist of two structural domains, F(1) containing the extramembraneous catalytic core and F(0) containing the membrane proton channel, linked together by a central stalk and a peripheral stalk. During catalysis, ATP synthesis in the catalytic domain of F(1) is coupled via a rotary mechanism of the central stalk subunits to proton translocation.</text>
</comment>
<dbReference type="AlphaFoldDB" id="A0A545UGL3"/>
<dbReference type="Gene3D" id="1.20.5.620">
    <property type="entry name" value="F1F0 ATP synthase subunit B, membrane domain"/>
    <property type="match status" value="1"/>
</dbReference>
<evidence type="ECO:0000313" key="19">
    <source>
        <dbReference type="EMBL" id="TQV88608.1"/>
    </source>
</evidence>
<evidence type="ECO:0000256" key="10">
    <source>
        <dbReference type="ARBA" id="ARBA00023136"/>
    </source>
</evidence>
<feature type="coiled-coil region" evidence="18">
    <location>
        <begin position="58"/>
        <end position="93"/>
    </location>
</feature>
<keyword evidence="8 16" id="KW-1133">Transmembrane helix</keyword>
<keyword evidence="5 16" id="KW-0138">CF(0)</keyword>
<name>A0A545UGL3_9GAMM</name>
<evidence type="ECO:0000256" key="14">
    <source>
        <dbReference type="ARBA" id="ARBA00026054"/>
    </source>
</evidence>
<keyword evidence="20" id="KW-1185">Reference proteome</keyword>
<comment type="similarity">
    <text evidence="1 16 17">Belongs to the ATPase B chain family.</text>
</comment>
<gene>
    <name evidence="16" type="primary">atpF</name>
    <name evidence="19" type="ORF">FLL46_08820</name>
</gene>
<keyword evidence="3 16" id="KW-1003">Cell membrane</keyword>